<organism evidence="1 2">
    <name type="scientific">Mongoliibacter ruber</name>
    <dbReference type="NCBI Taxonomy" id="1750599"/>
    <lineage>
        <taxon>Bacteria</taxon>
        <taxon>Pseudomonadati</taxon>
        <taxon>Bacteroidota</taxon>
        <taxon>Cytophagia</taxon>
        <taxon>Cytophagales</taxon>
        <taxon>Cyclobacteriaceae</taxon>
        <taxon>Mongoliibacter</taxon>
    </lineage>
</organism>
<gene>
    <name evidence="1" type="ORF">CLW00_12131</name>
</gene>
<dbReference type="EMBL" id="PVTR01000021">
    <property type="protein sequence ID" value="PRY84402.1"/>
    <property type="molecule type" value="Genomic_DNA"/>
</dbReference>
<name>A0A2T0WCI0_9BACT</name>
<reference evidence="1 2" key="1">
    <citation type="submission" date="2018-03" db="EMBL/GenBank/DDBJ databases">
        <title>Genomic Encyclopedia of Archaeal and Bacterial Type Strains, Phase II (KMG-II): from individual species to whole genera.</title>
        <authorList>
            <person name="Goeker M."/>
        </authorList>
    </citation>
    <scope>NUCLEOTIDE SEQUENCE [LARGE SCALE GENOMIC DNA]</scope>
    <source>
        <strain evidence="1 2">DSM 27929</strain>
    </source>
</reference>
<keyword evidence="2" id="KW-1185">Reference proteome</keyword>
<accession>A0A2T0WCI0</accession>
<dbReference type="Proteomes" id="UP000238157">
    <property type="component" value="Unassembled WGS sequence"/>
</dbReference>
<proteinExistence type="predicted"/>
<dbReference type="RefSeq" id="WP_106135580.1">
    <property type="nucleotide sequence ID" value="NZ_PVTR01000021.1"/>
</dbReference>
<protein>
    <submittedName>
        <fullName evidence="1">Uncharacterized protein</fullName>
    </submittedName>
</protein>
<sequence>MTNLISALAISLAMATATEKPSETTEEGNFEIKTLAFARCEIIDHKNGFYGKGNCEKLMKAYAAYLELKK</sequence>
<comment type="caution">
    <text evidence="1">The sequence shown here is derived from an EMBL/GenBank/DDBJ whole genome shotgun (WGS) entry which is preliminary data.</text>
</comment>
<evidence type="ECO:0000313" key="1">
    <source>
        <dbReference type="EMBL" id="PRY84402.1"/>
    </source>
</evidence>
<dbReference type="AlphaFoldDB" id="A0A2T0WCI0"/>
<evidence type="ECO:0000313" key="2">
    <source>
        <dbReference type="Proteomes" id="UP000238157"/>
    </source>
</evidence>